<dbReference type="EnsemblPlants" id="MELO3C018153.2.1">
    <property type="protein sequence ID" value="MELO3C018153.2.1"/>
    <property type="gene ID" value="MELO3C018153.2"/>
</dbReference>
<sequence>MAVQQSRDDAPHVVTFFIKVRFRRQINKRTPDVDSSLNHVKHDQNPVASPNVVRHVYEVNVQSLPCHNPITYTSHILIWYCL</sequence>
<dbReference type="Gramene" id="MELO3C018153.2.1">
    <property type="protein sequence ID" value="MELO3C018153.2.1"/>
    <property type="gene ID" value="MELO3C018153.2"/>
</dbReference>
<reference evidence="1" key="1">
    <citation type="submission" date="2023-03" db="UniProtKB">
        <authorList>
            <consortium name="EnsemblPlants"/>
        </authorList>
    </citation>
    <scope>IDENTIFICATION</scope>
</reference>
<dbReference type="AlphaFoldDB" id="A0A9I9DHR4"/>
<protein>
    <submittedName>
        <fullName evidence="1">Uncharacterized protein</fullName>
    </submittedName>
</protein>
<organism evidence="1">
    <name type="scientific">Cucumis melo</name>
    <name type="common">Muskmelon</name>
    <dbReference type="NCBI Taxonomy" id="3656"/>
    <lineage>
        <taxon>Eukaryota</taxon>
        <taxon>Viridiplantae</taxon>
        <taxon>Streptophyta</taxon>
        <taxon>Embryophyta</taxon>
        <taxon>Tracheophyta</taxon>
        <taxon>Spermatophyta</taxon>
        <taxon>Magnoliopsida</taxon>
        <taxon>eudicotyledons</taxon>
        <taxon>Gunneridae</taxon>
        <taxon>Pentapetalae</taxon>
        <taxon>rosids</taxon>
        <taxon>fabids</taxon>
        <taxon>Cucurbitales</taxon>
        <taxon>Cucurbitaceae</taxon>
        <taxon>Benincaseae</taxon>
        <taxon>Cucumis</taxon>
    </lineage>
</organism>
<evidence type="ECO:0000313" key="1">
    <source>
        <dbReference type="EnsemblPlants" id="MELO3C018153.2.1"/>
    </source>
</evidence>
<name>A0A9I9DHR4_CUCME</name>
<accession>A0A9I9DHR4</accession>
<proteinExistence type="predicted"/>